<evidence type="ECO:0000259" key="8">
    <source>
        <dbReference type="PROSITE" id="PS50110"/>
    </source>
</evidence>
<feature type="domain" description="Response regulatory" evidence="8">
    <location>
        <begin position="329"/>
        <end position="446"/>
    </location>
</feature>
<dbReference type="PROSITE" id="PS50110">
    <property type="entry name" value="RESPONSE_REGULATORY"/>
    <property type="match status" value="1"/>
</dbReference>
<sequence>MPLRDIDDIDRLKKINAALVSRVERSMDQQGNAFSLFQTAISLENRVRIRTEELHSTLRRLEQSNIDLSAAKENAELANLSKTRFLAAASHDVLQPLNAAHLSVSALAEVQTSDEGKKLVRQVERSLETMEDLLRTLLDISKLDAGVVQPDIGDVNLETLFSSLRSDFLPVAETKGLALKFRPVSAVVRSDRTLLRRILQNILSNALRYTRSGGVLVGTRHRGDTIRIDVADTGCGIPEDQREAVFEEFHRGAAIPADTGISGGGLGLGLAIVRRMAAALGHPVTFSSKVGRGTIFHIDVPVGIGASADAIASLAEMERPRGYGLFGTKVLLVENDADVLQAMTFLLERWQCLVRAATSTEDAISLLGDTDWVPDIVIADQHLDDGDLGTATIAEVRDYLGRAVPALIVTADSSEAVVRAARAAGIELMRKPLKPAQLRALLAHLLA</sequence>
<keyword evidence="4" id="KW-0808">Transferase</keyword>
<dbReference type="GO" id="GO:0009927">
    <property type="term" value="F:histidine phosphotransfer kinase activity"/>
    <property type="evidence" value="ECO:0007669"/>
    <property type="project" value="TreeGrafter"/>
</dbReference>
<dbReference type="Pfam" id="PF00512">
    <property type="entry name" value="HisKA"/>
    <property type="match status" value="1"/>
</dbReference>
<dbReference type="InterPro" id="IPR004358">
    <property type="entry name" value="Sig_transdc_His_kin-like_C"/>
</dbReference>
<dbReference type="Pfam" id="PF00072">
    <property type="entry name" value="Response_reg"/>
    <property type="match status" value="1"/>
</dbReference>
<dbReference type="EC" id="2.7.13.3" evidence="2"/>
<name>A0A838AY38_9HYPH</name>
<dbReference type="SMART" id="SM00448">
    <property type="entry name" value="REC"/>
    <property type="match status" value="1"/>
</dbReference>
<dbReference type="Gene3D" id="3.30.565.10">
    <property type="entry name" value="Histidine kinase-like ATPase, C-terminal domain"/>
    <property type="match status" value="1"/>
</dbReference>
<reference evidence="9 10" key="1">
    <citation type="submission" date="2020-07" db="EMBL/GenBank/DDBJ databases">
        <title>Definition of the novel symbiovar canariense within Mesorhizobium novociceri, a new species of genus Mesorhizobium nodulating Cicer canariense in the Caldera de Taburiente National Park (La Palma, Canary Islands).</title>
        <authorList>
            <person name="Leon-Barrios M."/>
            <person name="Perez-Yepez J."/>
            <person name="Flores-Felix J.D."/>
            <person name="Ramirez-Baena M.H."/>
            <person name="Pulido-Suarez L."/>
            <person name="Igual J.M."/>
            <person name="Velazquez E."/>
            <person name="Peix A."/>
        </authorList>
    </citation>
    <scope>NUCLEOTIDE SEQUENCE [LARGE SCALE GENOMIC DNA]</scope>
    <source>
        <strain evidence="9 10">CCANP35</strain>
    </source>
</reference>
<dbReference type="PRINTS" id="PR00344">
    <property type="entry name" value="BCTRLSENSOR"/>
</dbReference>
<organism evidence="9 10">
    <name type="scientific">Mesorhizobium neociceri</name>
    <dbReference type="NCBI Taxonomy" id="1307853"/>
    <lineage>
        <taxon>Bacteria</taxon>
        <taxon>Pseudomonadati</taxon>
        <taxon>Pseudomonadota</taxon>
        <taxon>Alphaproteobacteria</taxon>
        <taxon>Hyphomicrobiales</taxon>
        <taxon>Phyllobacteriaceae</taxon>
        <taxon>Mesorhizobium</taxon>
    </lineage>
</organism>
<dbReference type="GO" id="GO:0000155">
    <property type="term" value="F:phosphorelay sensor kinase activity"/>
    <property type="evidence" value="ECO:0007669"/>
    <property type="project" value="InterPro"/>
</dbReference>
<dbReference type="InterPro" id="IPR036097">
    <property type="entry name" value="HisK_dim/P_sf"/>
</dbReference>
<dbReference type="Gene3D" id="3.40.50.2300">
    <property type="match status" value="1"/>
</dbReference>
<dbReference type="CDD" id="cd00156">
    <property type="entry name" value="REC"/>
    <property type="match status" value="1"/>
</dbReference>
<dbReference type="Pfam" id="PF02518">
    <property type="entry name" value="HATPase_c"/>
    <property type="match status" value="1"/>
</dbReference>
<dbReference type="PROSITE" id="PS50109">
    <property type="entry name" value="HIS_KIN"/>
    <property type="match status" value="1"/>
</dbReference>
<dbReference type="SUPFAM" id="SSF47384">
    <property type="entry name" value="Homodimeric domain of signal transducing histidine kinase"/>
    <property type="match status" value="1"/>
</dbReference>
<proteinExistence type="predicted"/>
<keyword evidence="10" id="KW-1185">Reference proteome</keyword>
<dbReference type="Proteomes" id="UP000558284">
    <property type="component" value="Unassembled WGS sequence"/>
</dbReference>
<evidence type="ECO:0000256" key="4">
    <source>
        <dbReference type="ARBA" id="ARBA00022679"/>
    </source>
</evidence>
<keyword evidence="3 6" id="KW-0597">Phosphoprotein</keyword>
<feature type="modified residue" description="4-aspartylphosphate" evidence="6">
    <location>
        <position position="380"/>
    </location>
</feature>
<dbReference type="InterPro" id="IPR003661">
    <property type="entry name" value="HisK_dim/P_dom"/>
</dbReference>
<dbReference type="SMART" id="SM00387">
    <property type="entry name" value="HATPase_c"/>
    <property type="match status" value="1"/>
</dbReference>
<dbReference type="EMBL" id="JACDTY010000001">
    <property type="protein sequence ID" value="MBA1139356.1"/>
    <property type="molecule type" value="Genomic_DNA"/>
</dbReference>
<evidence type="ECO:0000256" key="6">
    <source>
        <dbReference type="PROSITE-ProRule" id="PRU00169"/>
    </source>
</evidence>
<gene>
    <name evidence="9" type="ORF">H0241_03660</name>
</gene>
<dbReference type="SUPFAM" id="SSF52172">
    <property type="entry name" value="CheY-like"/>
    <property type="match status" value="1"/>
</dbReference>
<dbReference type="InterPro" id="IPR001789">
    <property type="entry name" value="Sig_transdc_resp-reg_receiver"/>
</dbReference>
<evidence type="ECO:0000256" key="3">
    <source>
        <dbReference type="ARBA" id="ARBA00022553"/>
    </source>
</evidence>
<dbReference type="InterPro" id="IPR003594">
    <property type="entry name" value="HATPase_dom"/>
</dbReference>
<evidence type="ECO:0000259" key="7">
    <source>
        <dbReference type="PROSITE" id="PS50109"/>
    </source>
</evidence>
<evidence type="ECO:0000256" key="2">
    <source>
        <dbReference type="ARBA" id="ARBA00012438"/>
    </source>
</evidence>
<dbReference type="CDD" id="cd00082">
    <property type="entry name" value="HisKA"/>
    <property type="match status" value="1"/>
</dbReference>
<keyword evidence="5 9" id="KW-0418">Kinase</keyword>
<evidence type="ECO:0000256" key="5">
    <source>
        <dbReference type="ARBA" id="ARBA00022777"/>
    </source>
</evidence>
<dbReference type="NCBIfam" id="NF041832">
    <property type="entry name" value="near_NosP_CTERM"/>
    <property type="match status" value="1"/>
</dbReference>
<dbReference type="SUPFAM" id="SSF55874">
    <property type="entry name" value="ATPase domain of HSP90 chaperone/DNA topoisomerase II/histidine kinase"/>
    <property type="match status" value="1"/>
</dbReference>
<evidence type="ECO:0000313" key="9">
    <source>
        <dbReference type="EMBL" id="MBA1139356.1"/>
    </source>
</evidence>
<protein>
    <recommendedName>
        <fullName evidence="2">histidine kinase</fullName>
        <ecNumber evidence="2">2.7.13.3</ecNumber>
    </recommendedName>
</protein>
<dbReference type="InterPro" id="IPR036890">
    <property type="entry name" value="HATPase_C_sf"/>
</dbReference>
<dbReference type="AlphaFoldDB" id="A0A838AY38"/>
<dbReference type="PANTHER" id="PTHR43047">
    <property type="entry name" value="TWO-COMPONENT HISTIDINE PROTEIN KINASE"/>
    <property type="match status" value="1"/>
</dbReference>
<comment type="catalytic activity">
    <reaction evidence="1">
        <text>ATP + protein L-histidine = ADP + protein N-phospho-L-histidine.</text>
        <dbReference type="EC" id="2.7.13.3"/>
    </reaction>
</comment>
<dbReference type="SMART" id="SM00388">
    <property type="entry name" value="HisKA"/>
    <property type="match status" value="1"/>
</dbReference>
<evidence type="ECO:0000256" key="1">
    <source>
        <dbReference type="ARBA" id="ARBA00000085"/>
    </source>
</evidence>
<dbReference type="InterPro" id="IPR005467">
    <property type="entry name" value="His_kinase_dom"/>
</dbReference>
<accession>A0A838AY38</accession>
<dbReference type="RefSeq" id="WP_181056037.1">
    <property type="nucleotide sequence ID" value="NZ_JACDTY010000001.1"/>
</dbReference>
<feature type="domain" description="Histidine kinase" evidence="7">
    <location>
        <begin position="88"/>
        <end position="304"/>
    </location>
</feature>
<dbReference type="GO" id="GO:0005886">
    <property type="term" value="C:plasma membrane"/>
    <property type="evidence" value="ECO:0007669"/>
    <property type="project" value="TreeGrafter"/>
</dbReference>
<dbReference type="PANTHER" id="PTHR43047:SF9">
    <property type="entry name" value="HISTIDINE KINASE"/>
    <property type="match status" value="1"/>
</dbReference>
<dbReference type="InterPro" id="IPR011006">
    <property type="entry name" value="CheY-like_superfamily"/>
</dbReference>
<comment type="caution">
    <text evidence="9">The sequence shown here is derived from an EMBL/GenBank/DDBJ whole genome shotgun (WGS) entry which is preliminary data.</text>
</comment>
<dbReference type="Gene3D" id="1.10.287.130">
    <property type="match status" value="1"/>
</dbReference>
<evidence type="ECO:0000313" key="10">
    <source>
        <dbReference type="Proteomes" id="UP000558284"/>
    </source>
</evidence>
<dbReference type="FunFam" id="3.30.565.10:FF:000049">
    <property type="entry name" value="Two-component sensor histidine kinase"/>
    <property type="match status" value="1"/>
</dbReference>